<keyword evidence="1" id="KW-1133">Transmembrane helix</keyword>
<keyword evidence="1" id="KW-0812">Transmembrane</keyword>
<protein>
    <recommendedName>
        <fullName evidence="2">DUF6534 domain-containing protein</fullName>
    </recommendedName>
</protein>
<evidence type="ECO:0000313" key="3">
    <source>
        <dbReference type="EMBL" id="KAJ7081204.1"/>
    </source>
</evidence>
<dbReference type="InterPro" id="IPR045339">
    <property type="entry name" value="DUF6534"/>
</dbReference>
<evidence type="ECO:0000259" key="2">
    <source>
        <dbReference type="Pfam" id="PF20152"/>
    </source>
</evidence>
<evidence type="ECO:0000256" key="1">
    <source>
        <dbReference type="SAM" id="Phobius"/>
    </source>
</evidence>
<keyword evidence="4" id="KW-1185">Reference proteome</keyword>
<comment type="caution">
    <text evidence="3">The sequence shown here is derived from an EMBL/GenBank/DDBJ whole genome shotgun (WGS) entry which is preliminary data.</text>
</comment>
<dbReference type="PANTHER" id="PTHR40465:SF1">
    <property type="entry name" value="DUF6534 DOMAIN-CONTAINING PROTEIN"/>
    <property type="match status" value="1"/>
</dbReference>
<evidence type="ECO:0000313" key="4">
    <source>
        <dbReference type="Proteomes" id="UP001222325"/>
    </source>
</evidence>
<dbReference type="PANTHER" id="PTHR40465">
    <property type="entry name" value="CHROMOSOME 1, WHOLE GENOME SHOTGUN SEQUENCE"/>
    <property type="match status" value="1"/>
</dbReference>
<proteinExistence type="predicted"/>
<accession>A0AAD6XKM4</accession>
<feature type="transmembrane region" description="Helical" evidence="1">
    <location>
        <begin position="127"/>
        <end position="154"/>
    </location>
</feature>
<feature type="transmembrane region" description="Helical" evidence="1">
    <location>
        <begin position="56"/>
        <end position="77"/>
    </location>
</feature>
<feature type="transmembrane region" description="Helical" evidence="1">
    <location>
        <begin position="166"/>
        <end position="185"/>
    </location>
</feature>
<dbReference type="Pfam" id="PF20152">
    <property type="entry name" value="DUF6534"/>
    <property type="match status" value="1"/>
</dbReference>
<sequence length="331" mass="36098">MPSPHLSNAQGAPDVTLLYGPMLIGVILNTLLYGFMLGLANTYYHRYKSDRRWFRYLILYLVVAETANWICGVGIIYEPLIIRYGTAHVLREAPVMLRSDAIFIALISTPIQFFIAWRIRALTGSSLVPLLICALGVVSLAGAAATSVLVSLHTKFADFTVAKPAILTWLVTTAACDVLLTSALVRSLWTRKHMGAASDDSYLNKIIRLTVQTGAITASAALLDMILFLALPATTVNFMIDFPLSELYTISLISTLNARPQKDKGLPGDAQPNVLFDPSPAATPTATLTDSFSFGHYFKEGGQGQTAYPSTSPTHRAKFTIDADVRSGRYF</sequence>
<gene>
    <name evidence="3" type="ORF">B0H15DRAFT_953214</name>
</gene>
<reference evidence="3" key="1">
    <citation type="submission" date="2023-03" db="EMBL/GenBank/DDBJ databases">
        <title>Massive genome expansion in bonnet fungi (Mycena s.s.) driven by repeated elements and novel gene families across ecological guilds.</title>
        <authorList>
            <consortium name="Lawrence Berkeley National Laboratory"/>
            <person name="Harder C.B."/>
            <person name="Miyauchi S."/>
            <person name="Viragh M."/>
            <person name="Kuo A."/>
            <person name="Thoen E."/>
            <person name="Andreopoulos B."/>
            <person name="Lu D."/>
            <person name="Skrede I."/>
            <person name="Drula E."/>
            <person name="Henrissat B."/>
            <person name="Morin E."/>
            <person name="Kohler A."/>
            <person name="Barry K."/>
            <person name="LaButti K."/>
            <person name="Morin E."/>
            <person name="Salamov A."/>
            <person name="Lipzen A."/>
            <person name="Mereny Z."/>
            <person name="Hegedus B."/>
            <person name="Baldrian P."/>
            <person name="Stursova M."/>
            <person name="Weitz H."/>
            <person name="Taylor A."/>
            <person name="Grigoriev I.V."/>
            <person name="Nagy L.G."/>
            <person name="Martin F."/>
            <person name="Kauserud H."/>
        </authorList>
    </citation>
    <scope>NUCLEOTIDE SEQUENCE</scope>
    <source>
        <strain evidence="3">CBHHK173m</strain>
    </source>
</reference>
<organism evidence="3 4">
    <name type="scientific">Mycena belliarum</name>
    <dbReference type="NCBI Taxonomy" id="1033014"/>
    <lineage>
        <taxon>Eukaryota</taxon>
        <taxon>Fungi</taxon>
        <taxon>Dikarya</taxon>
        <taxon>Basidiomycota</taxon>
        <taxon>Agaricomycotina</taxon>
        <taxon>Agaricomycetes</taxon>
        <taxon>Agaricomycetidae</taxon>
        <taxon>Agaricales</taxon>
        <taxon>Marasmiineae</taxon>
        <taxon>Mycenaceae</taxon>
        <taxon>Mycena</taxon>
    </lineage>
</organism>
<feature type="domain" description="DUF6534" evidence="2">
    <location>
        <begin position="173"/>
        <end position="260"/>
    </location>
</feature>
<feature type="transmembrane region" description="Helical" evidence="1">
    <location>
        <begin position="97"/>
        <end position="115"/>
    </location>
</feature>
<feature type="transmembrane region" description="Helical" evidence="1">
    <location>
        <begin position="206"/>
        <end position="231"/>
    </location>
</feature>
<feature type="transmembrane region" description="Helical" evidence="1">
    <location>
        <begin position="20"/>
        <end position="44"/>
    </location>
</feature>
<dbReference type="Proteomes" id="UP001222325">
    <property type="component" value="Unassembled WGS sequence"/>
</dbReference>
<dbReference type="AlphaFoldDB" id="A0AAD6XKM4"/>
<dbReference type="EMBL" id="JARJCN010000051">
    <property type="protein sequence ID" value="KAJ7081204.1"/>
    <property type="molecule type" value="Genomic_DNA"/>
</dbReference>
<name>A0AAD6XKM4_9AGAR</name>
<keyword evidence="1" id="KW-0472">Membrane</keyword>